<sequence length="115" mass="13373">MKTGERLIRTMFTDAMPIPKREFTHEFFSSLSDINIKCGCGRNAHYAVYKHEEPHCLDCMLEAVDNACLIPVRTLHTWEQYPTPSKGSASYLMYAYHKKGRSLPRKKIQRYGCRV</sequence>
<protein>
    <submittedName>
        <fullName evidence="1">Uncharacterized protein</fullName>
    </submittedName>
</protein>
<gene>
    <name evidence="1" type="ORF">ACFSGI_08805</name>
</gene>
<name>A0ABW4UUZ0_9BACL</name>
<dbReference type="RefSeq" id="WP_379282979.1">
    <property type="nucleotide sequence ID" value="NZ_JBHUGF010000010.1"/>
</dbReference>
<organism evidence="1 2">
    <name type="scientific">Paenibacillus nicotianae</name>
    <dbReference type="NCBI Taxonomy" id="1526551"/>
    <lineage>
        <taxon>Bacteria</taxon>
        <taxon>Bacillati</taxon>
        <taxon>Bacillota</taxon>
        <taxon>Bacilli</taxon>
        <taxon>Bacillales</taxon>
        <taxon>Paenibacillaceae</taxon>
        <taxon>Paenibacillus</taxon>
    </lineage>
</organism>
<reference evidence="2" key="1">
    <citation type="journal article" date="2019" name="Int. J. Syst. Evol. Microbiol.">
        <title>The Global Catalogue of Microorganisms (GCM) 10K type strain sequencing project: providing services to taxonomists for standard genome sequencing and annotation.</title>
        <authorList>
            <consortium name="The Broad Institute Genomics Platform"/>
            <consortium name="The Broad Institute Genome Sequencing Center for Infectious Disease"/>
            <person name="Wu L."/>
            <person name="Ma J."/>
        </authorList>
    </citation>
    <scope>NUCLEOTIDE SEQUENCE [LARGE SCALE GENOMIC DNA]</scope>
    <source>
        <strain evidence="2">CGMCC 1.15067</strain>
    </source>
</reference>
<dbReference type="Proteomes" id="UP001597403">
    <property type="component" value="Unassembled WGS sequence"/>
</dbReference>
<dbReference type="EMBL" id="JBHUGF010000010">
    <property type="protein sequence ID" value="MFD1990057.1"/>
    <property type="molecule type" value="Genomic_DNA"/>
</dbReference>
<proteinExistence type="predicted"/>
<comment type="caution">
    <text evidence="1">The sequence shown here is derived from an EMBL/GenBank/DDBJ whole genome shotgun (WGS) entry which is preliminary data.</text>
</comment>
<accession>A0ABW4UUZ0</accession>
<evidence type="ECO:0000313" key="2">
    <source>
        <dbReference type="Proteomes" id="UP001597403"/>
    </source>
</evidence>
<keyword evidence="2" id="KW-1185">Reference proteome</keyword>
<evidence type="ECO:0000313" key="1">
    <source>
        <dbReference type="EMBL" id="MFD1990057.1"/>
    </source>
</evidence>